<dbReference type="EMBL" id="RKMK01000003">
    <property type="protein sequence ID" value="RXH01864.1"/>
    <property type="molecule type" value="Genomic_DNA"/>
</dbReference>
<proteinExistence type="predicted"/>
<keyword evidence="1" id="KW-0812">Transmembrane</keyword>
<feature type="transmembrane region" description="Helical" evidence="1">
    <location>
        <begin position="80"/>
        <end position="98"/>
    </location>
</feature>
<gene>
    <name evidence="2" type="ORF">EAS61_05295</name>
    <name evidence="3" type="ORF">XH94_13945</name>
</gene>
<dbReference type="Proteomes" id="UP000290565">
    <property type="component" value="Unassembled WGS sequence"/>
</dbReference>
<dbReference type="RefSeq" id="WP_128935020.1">
    <property type="nucleotide sequence ID" value="NZ_CP022221.1"/>
</dbReference>
<feature type="transmembrane region" description="Helical" evidence="1">
    <location>
        <begin position="163"/>
        <end position="187"/>
    </location>
</feature>
<dbReference type="PANTHER" id="PTHR34989">
    <property type="entry name" value="PROTEIN HDED"/>
    <property type="match status" value="1"/>
</dbReference>
<dbReference type="InterPro" id="IPR005325">
    <property type="entry name" value="DUF308_memb"/>
</dbReference>
<protein>
    <submittedName>
        <fullName evidence="2">HdeD family acid-resistance protein</fullName>
    </submittedName>
</protein>
<feature type="transmembrane region" description="Helical" evidence="1">
    <location>
        <begin position="24"/>
        <end position="42"/>
    </location>
</feature>
<reference evidence="3 5" key="1">
    <citation type="submission" date="2015-04" db="EMBL/GenBank/DDBJ databases">
        <title>Comparative genomics of rhizobia nodulating Arachis hypogaea in China.</title>
        <authorList>
            <person name="Li Y."/>
        </authorList>
    </citation>
    <scope>NUCLEOTIDE SEQUENCE [LARGE SCALE GENOMIC DNA]</scope>
    <source>
        <strain evidence="3 5">CCBAU 51787</strain>
    </source>
</reference>
<dbReference type="InterPro" id="IPR052712">
    <property type="entry name" value="Acid_resist_chaperone_HdeD"/>
</dbReference>
<dbReference type="EMBL" id="LBJM01000044">
    <property type="protein sequence ID" value="RXH40198.1"/>
    <property type="molecule type" value="Genomic_DNA"/>
</dbReference>
<evidence type="ECO:0000313" key="3">
    <source>
        <dbReference type="EMBL" id="RXH40198.1"/>
    </source>
</evidence>
<dbReference type="Pfam" id="PF03729">
    <property type="entry name" value="DUF308"/>
    <property type="match status" value="1"/>
</dbReference>
<evidence type="ECO:0000313" key="4">
    <source>
        <dbReference type="Proteomes" id="UP000290174"/>
    </source>
</evidence>
<feature type="transmembrane region" description="Helical" evidence="1">
    <location>
        <begin position="48"/>
        <end position="68"/>
    </location>
</feature>
<dbReference type="Proteomes" id="UP000290174">
    <property type="component" value="Unassembled WGS sequence"/>
</dbReference>
<accession>A0A4Q0QWF8</accession>
<evidence type="ECO:0000256" key="1">
    <source>
        <dbReference type="SAM" id="Phobius"/>
    </source>
</evidence>
<name>A0A4Q0QWF8_9BRAD</name>
<feature type="transmembrane region" description="Helical" evidence="1">
    <location>
        <begin position="138"/>
        <end position="157"/>
    </location>
</feature>
<organism evidence="2 4">
    <name type="scientific">Bradyrhizobium zhanjiangense</name>
    <dbReference type="NCBI Taxonomy" id="1325107"/>
    <lineage>
        <taxon>Bacteria</taxon>
        <taxon>Pseudomonadati</taxon>
        <taxon>Pseudomonadota</taxon>
        <taxon>Alphaproteobacteria</taxon>
        <taxon>Hyphomicrobiales</taxon>
        <taxon>Nitrobacteraceae</taxon>
        <taxon>Bradyrhizobium</taxon>
    </lineage>
</organism>
<dbReference type="PANTHER" id="PTHR34989:SF1">
    <property type="entry name" value="PROTEIN HDED"/>
    <property type="match status" value="1"/>
</dbReference>
<feature type="transmembrane region" description="Helical" evidence="1">
    <location>
        <begin position="104"/>
        <end position="126"/>
    </location>
</feature>
<reference evidence="2 4" key="2">
    <citation type="submission" date="2018-11" db="EMBL/GenBank/DDBJ databases">
        <title>Bradyrhizobium sp. nov., isolated from effective nodules of peanut in China.</title>
        <authorList>
            <person name="Li Y."/>
        </authorList>
    </citation>
    <scope>NUCLEOTIDE SEQUENCE [LARGE SCALE GENOMIC DNA]</scope>
    <source>
        <strain evidence="2 4">CCBAU 51770</strain>
    </source>
</reference>
<dbReference type="GO" id="GO:0005886">
    <property type="term" value="C:plasma membrane"/>
    <property type="evidence" value="ECO:0007669"/>
    <property type="project" value="TreeGrafter"/>
</dbReference>
<comment type="caution">
    <text evidence="2">The sequence shown here is derived from an EMBL/GenBank/DDBJ whole genome shotgun (WGS) entry which is preliminary data.</text>
</comment>
<evidence type="ECO:0000313" key="2">
    <source>
        <dbReference type="EMBL" id="RXH01864.1"/>
    </source>
</evidence>
<evidence type="ECO:0000313" key="5">
    <source>
        <dbReference type="Proteomes" id="UP000290565"/>
    </source>
</evidence>
<dbReference type="AlphaFoldDB" id="A0A4Q0QWF8"/>
<sequence length="191" mass="20210">MTSASDTSHRLGLGSGIAALHAKWGWIVALGVIYLVAGFVALGSVVMATVASVIVVGAMMIVAGAAEIIGAFQMKSWGKFLVWALLGVLYVIAGFLTFENPLFAAVLLTLFLGASLIASGVVRLFLAFSMKRESPWVWVALSGAITLLLGLLIVARWPVNSVYILGLFLGIDLIMAGAGWISLGFSLKRRR</sequence>
<keyword evidence="1" id="KW-1133">Transmembrane helix</keyword>
<accession>A0A4Q0SNP4</accession>
<keyword evidence="1" id="KW-0472">Membrane</keyword>